<dbReference type="InterPro" id="IPR001421">
    <property type="entry name" value="ATP8_metazoa"/>
</dbReference>
<reference evidence="14" key="1">
    <citation type="journal article" date="2014" name="Mitochondrial DNA">
        <title>The complete mitochondrial genome of L. albella (Mantodea: Iridopterygidae).</title>
        <authorList>
            <person name="Wang T."/>
            <person name="Yu P."/>
            <person name="Ma Y."/>
            <person name="Cheng H."/>
            <person name="Zhang J."/>
        </authorList>
    </citation>
    <scope>NUCLEOTIDE SEQUENCE</scope>
</reference>
<dbReference type="CTD" id="4509"/>
<gene>
    <name evidence="14" type="primary">ATP8</name>
</gene>
<organism evidence="14">
    <name type="scientific">Leptomantella albella</name>
    <name type="common">Praying mantis</name>
    <dbReference type="NCBI Taxonomy" id="627747"/>
    <lineage>
        <taxon>Eukaryota</taxon>
        <taxon>Metazoa</taxon>
        <taxon>Ecdysozoa</taxon>
        <taxon>Arthropoda</taxon>
        <taxon>Hexapoda</taxon>
        <taxon>Insecta</taxon>
        <taxon>Pterygota</taxon>
        <taxon>Neoptera</taxon>
        <taxon>Polyneoptera</taxon>
        <taxon>Dictyoptera</taxon>
        <taxon>Mantodea</taxon>
        <taxon>Eumantodea</taxon>
        <taxon>Nanomantoidea</taxon>
        <taxon>Leptomantellidae</taxon>
        <taxon>Leptomantella</taxon>
    </lineage>
</organism>
<sequence>MPQMMPLNWLMLSTIFSMLLIIFAIMNFYSLYHKPSTKNFYKKTSYPMNWKW</sequence>
<evidence type="ECO:0000256" key="10">
    <source>
        <dbReference type="ARBA" id="ARBA00023128"/>
    </source>
</evidence>
<dbReference type="RefSeq" id="YP_009026949.1">
    <property type="nucleotide sequence ID" value="NC_024028.1"/>
</dbReference>
<dbReference type="GO" id="GO:0031966">
    <property type="term" value="C:mitochondrial membrane"/>
    <property type="evidence" value="ECO:0007669"/>
    <property type="project" value="UniProtKB-SubCell"/>
</dbReference>
<evidence type="ECO:0000256" key="3">
    <source>
        <dbReference type="ARBA" id="ARBA00011291"/>
    </source>
</evidence>
<evidence type="ECO:0000256" key="13">
    <source>
        <dbReference type="SAM" id="Phobius"/>
    </source>
</evidence>
<name>X5DAC4_LEPAB</name>
<evidence type="ECO:0000256" key="4">
    <source>
        <dbReference type="ARBA" id="ARBA00022448"/>
    </source>
</evidence>
<evidence type="ECO:0000256" key="8">
    <source>
        <dbReference type="ARBA" id="ARBA00022989"/>
    </source>
</evidence>
<keyword evidence="7 12" id="KW-0375">Hydrogen ion transport</keyword>
<proteinExistence type="inferred from homology"/>
<accession>X5DAC4</accession>
<evidence type="ECO:0000256" key="1">
    <source>
        <dbReference type="ARBA" id="ARBA00004304"/>
    </source>
</evidence>
<evidence type="ECO:0000256" key="7">
    <source>
        <dbReference type="ARBA" id="ARBA00022781"/>
    </source>
</evidence>
<evidence type="ECO:0000256" key="6">
    <source>
        <dbReference type="ARBA" id="ARBA00022692"/>
    </source>
</evidence>
<keyword evidence="11 13" id="KW-0472">Membrane</keyword>
<comment type="similarity">
    <text evidence="2 12">Belongs to the ATPase protein 8 family.</text>
</comment>
<keyword evidence="5 12" id="KW-0138">CF(0)</keyword>
<protein>
    <recommendedName>
        <fullName evidence="12">ATP synthase complex subunit 8</fullName>
    </recommendedName>
</protein>
<evidence type="ECO:0000313" key="14">
    <source>
        <dbReference type="EMBL" id="AHW52364.1"/>
    </source>
</evidence>
<comment type="subunit">
    <text evidence="3">F-type ATPases have 2 components, CF(1) - the catalytic core - and CF(0) - the membrane proton channel.</text>
</comment>
<keyword evidence="8 13" id="KW-1133">Transmembrane helix</keyword>
<dbReference type="GO" id="GO:0015986">
    <property type="term" value="P:proton motive force-driven ATP synthesis"/>
    <property type="evidence" value="ECO:0007669"/>
    <property type="project" value="InterPro"/>
</dbReference>
<evidence type="ECO:0000256" key="12">
    <source>
        <dbReference type="RuleBase" id="RU003661"/>
    </source>
</evidence>
<evidence type="ECO:0000256" key="5">
    <source>
        <dbReference type="ARBA" id="ARBA00022547"/>
    </source>
</evidence>
<dbReference type="GeneID" id="19019397"/>
<evidence type="ECO:0000256" key="9">
    <source>
        <dbReference type="ARBA" id="ARBA00023065"/>
    </source>
</evidence>
<feature type="transmembrane region" description="Helical" evidence="13">
    <location>
        <begin position="6"/>
        <end position="32"/>
    </location>
</feature>
<keyword evidence="6 12" id="KW-0812">Transmembrane</keyword>
<evidence type="ECO:0000256" key="2">
    <source>
        <dbReference type="ARBA" id="ARBA00008892"/>
    </source>
</evidence>
<geneLocation type="mitochondrion" evidence="14"/>
<dbReference type="EMBL" id="KJ463364">
    <property type="protein sequence ID" value="AHW52364.1"/>
    <property type="molecule type" value="Genomic_DNA"/>
</dbReference>
<comment type="subcellular location">
    <subcellularLocation>
        <location evidence="1 12">Mitochondrion membrane</location>
        <topology evidence="1 12">Single-pass membrane protein</topology>
    </subcellularLocation>
</comment>
<dbReference type="Pfam" id="PF00895">
    <property type="entry name" value="ATP-synt_8"/>
    <property type="match status" value="1"/>
</dbReference>
<keyword evidence="9 12" id="KW-0406">Ion transport</keyword>
<evidence type="ECO:0000256" key="11">
    <source>
        <dbReference type="ARBA" id="ARBA00023136"/>
    </source>
</evidence>
<dbReference type="GO" id="GO:0045259">
    <property type="term" value="C:proton-transporting ATP synthase complex"/>
    <property type="evidence" value="ECO:0007669"/>
    <property type="project" value="UniProtKB-KW"/>
</dbReference>
<dbReference type="GO" id="GO:0015078">
    <property type="term" value="F:proton transmembrane transporter activity"/>
    <property type="evidence" value="ECO:0007669"/>
    <property type="project" value="InterPro"/>
</dbReference>
<keyword evidence="4 12" id="KW-0813">Transport</keyword>
<keyword evidence="10 12" id="KW-0496">Mitochondrion</keyword>
<dbReference type="AlphaFoldDB" id="X5DAC4"/>